<dbReference type="Proteomes" id="UP000261284">
    <property type="component" value="Unassembled WGS sequence"/>
</dbReference>
<name>A0A3E1NJP2_9BACT</name>
<keyword evidence="15" id="KW-1185">Reference proteome</keyword>
<evidence type="ECO:0000256" key="2">
    <source>
        <dbReference type="ARBA" id="ARBA00004742"/>
    </source>
</evidence>
<dbReference type="InterPro" id="IPR005131">
    <property type="entry name" value="Ser_deHydtase_bsu"/>
</dbReference>
<dbReference type="OrthoDB" id="9805537at2"/>
<evidence type="ECO:0000256" key="8">
    <source>
        <dbReference type="ARBA" id="ARBA00023014"/>
    </source>
</evidence>
<keyword evidence="6 11" id="KW-0479">Metal-binding</keyword>
<dbReference type="InterPro" id="IPR004644">
    <property type="entry name" value="Fe-S_L-Ser_mono"/>
</dbReference>
<reference evidence="14 15" key="1">
    <citation type="submission" date="2018-08" db="EMBL/GenBank/DDBJ databases">
        <title>Chitinophagaceae sp. K23C18032701, a novel bacterium isolated from forest soil.</title>
        <authorList>
            <person name="Wang C."/>
        </authorList>
    </citation>
    <scope>NUCLEOTIDE SEQUENCE [LARGE SCALE GENOMIC DNA]</scope>
    <source>
        <strain evidence="14 15">K23C18032701</strain>
    </source>
</reference>
<evidence type="ECO:0000256" key="3">
    <source>
        <dbReference type="ARBA" id="ARBA00008636"/>
    </source>
</evidence>
<comment type="cofactor">
    <cofactor evidence="1 11">
        <name>[4Fe-4S] cluster</name>
        <dbReference type="ChEBI" id="CHEBI:49883"/>
    </cofactor>
</comment>
<dbReference type="PANTHER" id="PTHR30182:SF1">
    <property type="entry name" value="L-SERINE DEHYDRATASE 1"/>
    <property type="match status" value="1"/>
</dbReference>
<gene>
    <name evidence="14" type="ORF">DXN05_11480</name>
</gene>
<comment type="caution">
    <text evidence="14">The sequence shown here is derived from an EMBL/GenBank/DDBJ whole genome shotgun (WGS) entry which is preliminary data.</text>
</comment>
<dbReference type="PANTHER" id="PTHR30182">
    <property type="entry name" value="L-SERINE DEHYDRATASE"/>
    <property type="match status" value="1"/>
</dbReference>
<organism evidence="14 15">
    <name type="scientific">Deminuibacter soli</name>
    <dbReference type="NCBI Taxonomy" id="2291815"/>
    <lineage>
        <taxon>Bacteria</taxon>
        <taxon>Pseudomonadati</taxon>
        <taxon>Bacteroidota</taxon>
        <taxon>Chitinophagia</taxon>
        <taxon>Chitinophagales</taxon>
        <taxon>Chitinophagaceae</taxon>
        <taxon>Deminuibacter</taxon>
    </lineage>
</organism>
<dbReference type="FunFam" id="3.30.1330.90:FF:000001">
    <property type="entry name" value="L-serine ammonia-lyase 1"/>
    <property type="match status" value="1"/>
</dbReference>
<dbReference type="InterPro" id="IPR051318">
    <property type="entry name" value="Fe-S_L-Ser"/>
</dbReference>
<dbReference type="NCBIfam" id="TIGR00720">
    <property type="entry name" value="sda_mono"/>
    <property type="match status" value="1"/>
</dbReference>
<dbReference type="InterPro" id="IPR005130">
    <property type="entry name" value="Ser_deHydtase-like_asu"/>
</dbReference>
<dbReference type="AlphaFoldDB" id="A0A3E1NJP2"/>
<evidence type="ECO:0000259" key="13">
    <source>
        <dbReference type="Pfam" id="PF03315"/>
    </source>
</evidence>
<evidence type="ECO:0000256" key="7">
    <source>
        <dbReference type="ARBA" id="ARBA00023004"/>
    </source>
</evidence>
<evidence type="ECO:0000256" key="5">
    <source>
        <dbReference type="ARBA" id="ARBA00022485"/>
    </source>
</evidence>
<dbReference type="Pfam" id="PF03315">
    <property type="entry name" value="SDH_beta"/>
    <property type="match status" value="1"/>
</dbReference>
<dbReference type="GO" id="GO:0006094">
    <property type="term" value="P:gluconeogenesis"/>
    <property type="evidence" value="ECO:0007669"/>
    <property type="project" value="UniProtKB-KW"/>
</dbReference>
<keyword evidence="7 11" id="KW-0408">Iron</keyword>
<dbReference type="GO" id="GO:0003941">
    <property type="term" value="F:L-serine ammonia-lyase activity"/>
    <property type="evidence" value="ECO:0007669"/>
    <property type="project" value="UniProtKB-UniRule"/>
</dbReference>
<evidence type="ECO:0000256" key="9">
    <source>
        <dbReference type="ARBA" id="ARBA00023239"/>
    </source>
</evidence>
<protein>
    <recommendedName>
        <fullName evidence="11">L-serine dehydratase</fullName>
        <ecNumber evidence="11">4.3.1.17</ecNumber>
    </recommendedName>
</protein>
<dbReference type="Pfam" id="PF03313">
    <property type="entry name" value="SDH_alpha"/>
    <property type="match status" value="1"/>
</dbReference>
<dbReference type="RefSeq" id="WP_116847388.1">
    <property type="nucleotide sequence ID" value="NZ_QTJU01000003.1"/>
</dbReference>
<evidence type="ECO:0000259" key="12">
    <source>
        <dbReference type="Pfam" id="PF03313"/>
    </source>
</evidence>
<accession>A0A3E1NJP2</accession>
<feature type="domain" description="Serine dehydratase beta chain" evidence="13">
    <location>
        <begin position="7"/>
        <end position="159"/>
    </location>
</feature>
<dbReference type="EMBL" id="QTJU01000003">
    <property type="protein sequence ID" value="RFM28142.1"/>
    <property type="molecule type" value="Genomic_DNA"/>
</dbReference>
<dbReference type="EC" id="4.3.1.17" evidence="11"/>
<comment type="catalytic activity">
    <reaction evidence="10 11">
        <text>L-serine = pyruvate + NH4(+)</text>
        <dbReference type="Rhea" id="RHEA:19169"/>
        <dbReference type="ChEBI" id="CHEBI:15361"/>
        <dbReference type="ChEBI" id="CHEBI:28938"/>
        <dbReference type="ChEBI" id="CHEBI:33384"/>
        <dbReference type="EC" id="4.3.1.17"/>
    </reaction>
</comment>
<feature type="domain" description="Serine dehydratase-like alpha subunit" evidence="12">
    <location>
        <begin position="187"/>
        <end position="465"/>
    </location>
</feature>
<dbReference type="InterPro" id="IPR029009">
    <property type="entry name" value="ASB_dom_sf"/>
</dbReference>
<evidence type="ECO:0000256" key="10">
    <source>
        <dbReference type="ARBA" id="ARBA00049406"/>
    </source>
</evidence>
<comment type="similarity">
    <text evidence="3 11">Belongs to the iron-sulfur dependent L-serine dehydratase family.</text>
</comment>
<keyword evidence="9 11" id="KW-0456">Lyase</keyword>
<evidence type="ECO:0000256" key="6">
    <source>
        <dbReference type="ARBA" id="ARBA00022723"/>
    </source>
</evidence>
<dbReference type="SUPFAM" id="SSF143548">
    <property type="entry name" value="Serine metabolism enzymes domain"/>
    <property type="match status" value="1"/>
</dbReference>
<evidence type="ECO:0000256" key="1">
    <source>
        <dbReference type="ARBA" id="ARBA00001966"/>
    </source>
</evidence>
<comment type="pathway">
    <text evidence="2">Carbohydrate biosynthesis; gluconeogenesis.</text>
</comment>
<evidence type="ECO:0000313" key="15">
    <source>
        <dbReference type="Proteomes" id="UP000261284"/>
    </source>
</evidence>
<evidence type="ECO:0000256" key="11">
    <source>
        <dbReference type="RuleBase" id="RU366059"/>
    </source>
</evidence>
<sequence length="475" mass="51560">MPHEAISVFDMFKIGVGPSSSHTLGPWRAAQRMVAAVEARFPGVPVQAVQVLLYGSLAKTGKGHGTDIAVLLGLHGEDPVTIDVNSINDKIADMNRDRKLHWGGVQWIDFDPATDVQFLFNETLPFHPNGLSFLVTLVNGETISETYYSIGGGFVVKEGDQHGGPGSVDLPFPVNTADDLLHWCMKTGMSINEVVMENENAWRSEKATRDGVWKIWETMRDCMYRGCHNQGELPGGLHVRRRAFDLNRKLSQGTNYHDYDSWIAAIRSKQCSFQYILDWVSCFALAVNEENASFGRVVTAPTNGAAGVIPAVLQYFIVFCDGYDDEKIFRFLLTASEIGSIFKKGATISAAMGGCQAEIGVSSAMAAGALTESMGGTQRQALMAAEIAMEHHLGLTCDPIGGLVQIPCIERNTMGAIKAITASQLALQSAPDYAKVSLDKVIKTMWSTALDMNSKYKETADGGLAVNVPISLPEC</sequence>
<keyword evidence="8 11" id="KW-0411">Iron-sulfur</keyword>
<dbReference type="GO" id="GO:0046872">
    <property type="term" value="F:metal ion binding"/>
    <property type="evidence" value="ECO:0007669"/>
    <property type="project" value="UniProtKB-KW"/>
</dbReference>
<keyword evidence="5 11" id="KW-0004">4Fe-4S</keyword>
<dbReference type="Gene3D" id="3.30.1330.90">
    <property type="entry name" value="D-3-phosphoglycerate dehydrogenase, domain 3"/>
    <property type="match status" value="1"/>
</dbReference>
<proteinExistence type="inferred from homology"/>
<evidence type="ECO:0000313" key="14">
    <source>
        <dbReference type="EMBL" id="RFM28142.1"/>
    </source>
</evidence>
<evidence type="ECO:0000256" key="4">
    <source>
        <dbReference type="ARBA" id="ARBA00022432"/>
    </source>
</evidence>
<keyword evidence="4 11" id="KW-0312">Gluconeogenesis</keyword>
<dbReference type="GO" id="GO:0051539">
    <property type="term" value="F:4 iron, 4 sulfur cluster binding"/>
    <property type="evidence" value="ECO:0007669"/>
    <property type="project" value="UniProtKB-UniRule"/>
</dbReference>